<dbReference type="Proteomes" id="UP001628646">
    <property type="component" value="Unassembled WGS sequence"/>
</dbReference>
<reference evidence="2 3" key="1">
    <citation type="submission" date="2024-12" db="EMBL/GenBank/DDBJ databases">
        <title>Pseudomonas species isolated from Lotus nodules promote plant growth.</title>
        <authorList>
            <person name="Yu Y.-H."/>
            <person name="Kurtenbach J."/>
            <person name="Crosbie D."/>
            <person name="Brachmann A."/>
            <person name="Marin M."/>
        </authorList>
    </citation>
    <scope>NUCLEOTIDE SEQUENCE [LARGE SCALE GENOMIC DNA]</scope>
    <source>
        <strain evidence="2 3">PLb11B</strain>
    </source>
</reference>
<organism evidence="2 3">
    <name type="scientific">Pseudomonas azerbaijanorientalis</name>
    <dbReference type="NCBI Taxonomy" id="2842350"/>
    <lineage>
        <taxon>Bacteria</taxon>
        <taxon>Pseudomonadati</taxon>
        <taxon>Pseudomonadota</taxon>
        <taxon>Gammaproteobacteria</taxon>
        <taxon>Pseudomonadales</taxon>
        <taxon>Pseudomonadaceae</taxon>
        <taxon>Pseudomonas</taxon>
    </lineage>
</organism>
<sequence>MIGISRALSLINLQRVAADDCLTINLQNLLAYPADVQFRVMDKASGQPLSGDAPGVRGEPGDTQ</sequence>
<evidence type="ECO:0000313" key="2">
    <source>
        <dbReference type="EMBL" id="MFL9000747.1"/>
    </source>
</evidence>
<gene>
    <name evidence="2" type="ORF">ACJ8NA_19115</name>
</gene>
<evidence type="ECO:0000313" key="3">
    <source>
        <dbReference type="Proteomes" id="UP001628646"/>
    </source>
</evidence>
<comment type="caution">
    <text evidence="2">The sequence shown here is derived from an EMBL/GenBank/DDBJ whole genome shotgun (WGS) entry which is preliminary data.</text>
</comment>
<feature type="region of interest" description="Disordered" evidence="1">
    <location>
        <begin position="43"/>
        <end position="64"/>
    </location>
</feature>
<evidence type="ECO:0000256" key="1">
    <source>
        <dbReference type="SAM" id="MobiDB-lite"/>
    </source>
</evidence>
<protein>
    <submittedName>
        <fullName evidence="2">Uncharacterized protein</fullName>
    </submittedName>
</protein>
<dbReference type="RefSeq" id="WP_126050664.1">
    <property type="nucleotide sequence ID" value="NZ_JBJNUX010000021.1"/>
</dbReference>
<accession>A0ABW8W5X6</accession>
<proteinExistence type="predicted"/>
<keyword evidence="3" id="KW-1185">Reference proteome</keyword>
<dbReference type="EMBL" id="JBJNUY010000008">
    <property type="protein sequence ID" value="MFL9000747.1"/>
    <property type="molecule type" value="Genomic_DNA"/>
</dbReference>
<name>A0ABW8W5X6_9PSED</name>